<evidence type="ECO:0000256" key="2">
    <source>
        <dbReference type="ARBA" id="ARBA00022490"/>
    </source>
</evidence>
<dbReference type="SUPFAM" id="SSF48371">
    <property type="entry name" value="ARM repeat"/>
    <property type="match status" value="2"/>
</dbReference>
<comment type="subcellular location">
    <subcellularLocation>
        <location evidence="1">Cytoplasm</location>
    </subcellularLocation>
</comment>
<dbReference type="InterPro" id="IPR024372">
    <property type="entry name" value="Ecm29_N"/>
</dbReference>
<dbReference type="InParanoid" id="A0A200R730"/>
<dbReference type="GO" id="GO:0005634">
    <property type="term" value="C:nucleus"/>
    <property type="evidence" value="ECO:0007669"/>
    <property type="project" value="TreeGrafter"/>
</dbReference>
<evidence type="ECO:0000259" key="5">
    <source>
        <dbReference type="Pfam" id="PF13001"/>
    </source>
</evidence>
<evidence type="ECO:0000256" key="4">
    <source>
        <dbReference type="ARBA" id="ARBA00022942"/>
    </source>
</evidence>
<dbReference type="InterPro" id="IPR016024">
    <property type="entry name" value="ARM-type_fold"/>
</dbReference>
<feature type="domain" description="ECM29 ARM-like repeats" evidence="6">
    <location>
        <begin position="627"/>
        <end position="726"/>
    </location>
</feature>
<proteinExistence type="predicted"/>
<dbReference type="InterPro" id="IPR055444">
    <property type="entry name" value="ARM_ECM29"/>
</dbReference>
<gene>
    <name evidence="8" type="ORF">BVC80_1831g55</name>
</gene>
<dbReference type="GO" id="GO:0036503">
    <property type="term" value="P:ERAD pathway"/>
    <property type="evidence" value="ECO:0007669"/>
    <property type="project" value="TreeGrafter"/>
</dbReference>
<evidence type="ECO:0000259" key="6">
    <source>
        <dbReference type="Pfam" id="PF23702"/>
    </source>
</evidence>
<dbReference type="EMBL" id="MVGT01000435">
    <property type="protein sequence ID" value="OVA18531.1"/>
    <property type="molecule type" value="Genomic_DNA"/>
</dbReference>
<dbReference type="Proteomes" id="UP000195402">
    <property type="component" value="Unassembled WGS sequence"/>
</dbReference>
<accession>A0A200R730</accession>
<feature type="domain" description="Proteasome component Ecm29 N-terminal" evidence="5">
    <location>
        <begin position="20"/>
        <end position="501"/>
    </location>
</feature>
<name>A0A200R730_MACCD</name>
<evidence type="ECO:0000313" key="8">
    <source>
        <dbReference type="EMBL" id="OVA18531.1"/>
    </source>
</evidence>
<evidence type="ECO:0000256" key="1">
    <source>
        <dbReference type="ARBA" id="ARBA00004496"/>
    </source>
</evidence>
<dbReference type="GO" id="GO:0000502">
    <property type="term" value="C:proteasome complex"/>
    <property type="evidence" value="ECO:0007669"/>
    <property type="project" value="UniProtKB-KW"/>
</dbReference>
<comment type="caution">
    <text evidence="8">The sequence shown here is derived from an EMBL/GenBank/DDBJ whole genome shotgun (WGS) entry which is preliminary data.</text>
</comment>
<keyword evidence="2" id="KW-0963">Cytoplasm</keyword>
<dbReference type="InterPro" id="IPR055443">
    <property type="entry name" value="HEAT_ECM29"/>
</dbReference>
<keyword evidence="3" id="KW-0677">Repeat</keyword>
<evidence type="ECO:0000259" key="7">
    <source>
        <dbReference type="Pfam" id="PF24492"/>
    </source>
</evidence>
<dbReference type="OMA" id="CRIKDIE"/>
<dbReference type="Gene3D" id="1.25.10.10">
    <property type="entry name" value="Leucine-rich Repeat Variant"/>
    <property type="match status" value="3"/>
</dbReference>
<dbReference type="GO" id="GO:0043248">
    <property type="term" value="P:proteasome assembly"/>
    <property type="evidence" value="ECO:0007669"/>
    <property type="project" value="InterPro"/>
</dbReference>
<dbReference type="GO" id="GO:0060090">
    <property type="term" value="F:molecular adaptor activity"/>
    <property type="evidence" value="ECO:0007669"/>
    <property type="project" value="InterPro"/>
</dbReference>
<dbReference type="PANTHER" id="PTHR23346:SF19">
    <property type="entry name" value="PROTEASOME ADAPTER AND SCAFFOLD PROTEIN ECM29"/>
    <property type="match status" value="1"/>
</dbReference>
<dbReference type="OrthoDB" id="16066at2759"/>
<dbReference type="InterPro" id="IPR011989">
    <property type="entry name" value="ARM-like"/>
</dbReference>
<organism evidence="8 9">
    <name type="scientific">Macleaya cordata</name>
    <name type="common">Five-seeded plume-poppy</name>
    <name type="synonym">Bocconia cordata</name>
    <dbReference type="NCBI Taxonomy" id="56857"/>
    <lineage>
        <taxon>Eukaryota</taxon>
        <taxon>Viridiplantae</taxon>
        <taxon>Streptophyta</taxon>
        <taxon>Embryophyta</taxon>
        <taxon>Tracheophyta</taxon>
        <taxon>Spermatophyta</taxon>
        <taxon>Magnoliopsida</taxon>
        <taxon>Ranunculales</taxon>
        <taxon>Papaveraceae</taxon>
        <taxon>Papaveroideae</taxon>
        <taxon>Macleaya</taxon>
    </lineage>
</organism>
<keyword evidence="9" id="KW-1185">Reference proteome</keyword>
<dbReference type="PANTHER" id="PTHR23346">
    <property type="entry name" value="TRANSLATIONAL ACTIVATOR GCN1-RELATED"/>
    <property type="match status" value="1"/>
</dbReference>
<protein>
    <submittedName>
        <fullName evidence="8">Proteasome stabiliser ECM29</fullName>
    </submittedName>
</protein>
<evidence type="ECO:0000313" key="9">
    <source>
        <dbReference type="Proteomes" id="UP000195402"/>
    </source>
</evidence>
<dbReference type="Pfam" id="PF24492">
    <property type="entry name" value="HEAT_ECM29"/>
    <property type="match status" value="1"/>
</dbReference>
<feature type="domain" description="Proteasome adapter and scaffold protein ECM29 HEAT-repeat" evidence="7">
    <location>
        <begin position="1254"/>
        <end position="1413"/>
    </location>
</feature>
<dbReference type="FunCoup" id="A0A200R730">
    <property type="interactions" value="3432"/>
</dbReference>
<evidence type="ECO:0000256" key="3">
    <source>
        <dbReference type="ARBA" id="ARBA00022737"/>
    </source>
</evidence>
<dbReference type="GO" id="GO:0005737">
    <property type="term" value="C:cytoplasm"/>
    <property type="evidence" value="ECO:0007669"/>
    <property type="project" value="UniProtKB-SubCell"/>
</dbReference>
<keyword evidence="4 8" id="KW-0647">Proteasome</keyword>
<sequence>MTDSSAAMEEQSDVEREEILDRMLTRLAFTDDPKLESLLSKLLPYSIASLSSQSTAVRKKVMEILSHVNKRVKHELQIGLPLSELWKMYIEANASPMVKNFCIVYIEMAFDRLSVEEKERMTPELVANISKLPPQHQDIILRIVAKVMGECHSNRINEEIAAKYRLINDPRDVQLFVDFCLHTILYQPPSQGVQCPAGLSIAQSDRISGKHPLKGDILLMRKLGILNVVEALDLAPELVYPLYLAACSDSYEPIIKRGEELLKRKAAGVNLEDPELISRLFLLFNGTVGVQNIALESRVNPGNATLRARLMSVFCRSIKAANSFPSTLQCIFGCIFGNGTTSRLKQLGMEFTVWVFKHAIMEQLKLVGPVILNGILRSLDGYSNTESDVIARDVKTFSFQAIGLLAQRMPQLFRDKIDMAVRLFDALKVEDQSLRLTIQEATNSLAIAYKGASPTILKDLETLLLKNSQVEQSEVRFCAVRWATSLFDLEHCPSRFICMVGAADSKMDIREMALEGLFPMKDEGKTIRKIIDLRYPKITVMLDYICKQQPKLLDSTKMREEELLFPSKMYVVMIRFLLKSFEENLELDSSVRGTSEFQFSVQTLCLLLEHAMAVEGSVELHATASKGLVSIASNMPEMIASRYAERLSWLKQLLGHVDSDTRESVARLLGIACSSLPTSATSALISELVSSIGGSKNLRFENHHGALCAIGFVTAECMSAARSIPESLLQSTMKCLVDVVHSETATLASFAMQALGHIGLRGPLPTLVHDSGSGGILVVLQEKLAKLVICEDIKAVQRIVISLGHICAKETSFSFINIGLDLIFSLCRSKVEDILFAAGEALAFLWGGVPVTADVILKSNYTSLSLSSKFLTVDGLSYLTKCGSDEETEANEDCHVMVRDVITRKLFDVLLYSSRKEERCAGTVWLLSLTMYCGHHPKIQQLLPEIQEAFSHLLGEQNDLTQDLASQGMSIVYELGDASMKKDLVNALVSTLTGSGKRKRAIKLMEDSEVFQEGAIGESLGGGKLSTYKELCSLANEMGQPDLIYKFMDLANYQSSLNSKRGAAFGFSKIAKQAGDALEPHLRLLIPRLVRYQYDPDKNVQDAMGHIWKSLVADSKKTIDEHLDLIFDDLLAQCGSRLWRAREASCLALADIIQGRKFDQVGKHLKRIWTAAFRAMDDIKETVRNSGDSLCRAVSSLTIRLCDVSLTPTSDAMQTMDIVLPFLLAEGIMNKVASIQKASVGIVMKLSKGAGIALRPHLPDLVCCMLESLSSLEDQRLNYVELHAVNAGIQADKLENLRIAVAKDSPMWETLDLCLKVVDTQSLDLLVPRLGQLVRSGVGLNTRVGVASFISLLVQKVGVDIKAFTSVLLKVLFPAVQEERSGAAKRAFASACAILLKYAGSSQAQKLIEDTAALHTGDRNAQISCATLLRNYSYRAADVVSGYGATIIPVNFVARFEDDKDVASLFEELWEENTSSERVTLQLYLDEIVSLLCEGMMSSSWASKKKSAKAIRKLSEVLGESVSSHHHALLSSLLKELPGRLWEGKDAILYAIGALCTACHKSISAEDPATPNAILSAVSSACTKKAKTYHEAAYSCLQEVIKAFGNPDFFRIVFPLLFEVCYQASVTKPRQASLATDAIKAGEDKEEDVSAPHDKVLDCITSCISVAHLPDILEQRKNLTHVFLVTLYPGLQWPVKMSAFSSIKELCSKIHQIANNSQDISLHAEVTALIQELFSCVAPKVVECITTVKISQVHVAASECLLEITKLYRVVLPLRSEDVNFKDELIHLCEVEKSEQAKSLLRKCIVILDGLEQQNCSRV</sequence>
<dbReference type="Pfam" id="PF13001">
    <property type="entry name" value="ECM29_N"/>
    <property type="match status" value="1"/>
</dbReference>
<dbReference type="STRING" id="56857.A0A200R730"/>
<dbReference type="Pfam" id="PF23702">
    <property type="entry name" value="ARM_ECM29"/>
    <property type="match status" value="1"/>
</dbReference>
<reference evidence="8 9" key="1">
    <citation type="journal article" date="2017" name="Mol. Plant">
        <title>The Genome of Medicinal Plant Macleaya cordata Provides New Insights into Benzylisoquinoline Alkaloids Metabolism.</title>
        <authorList>
            <person name="Liu X."/>
            <person name="Liu Y."/>
            <person name="Huang P."/>
            <person name="Ma Y."/>
            <person name="Qing Z."/>
            <person name="Tang Q."/>
            <person name="Cao H."/>
            <person name="Cheng P."/>
            <person name="Zheng Y."/>
            <person name="Yuan Z."/>
            <person name="Zhou Y."/>
            <person name="Liu J."/>
            <person name="Tang Z."/>
            <person name="Zhuo Y."/>
            <person name="Zhang Y."/>
            <person name="Yu L."/>
            <person name="Huang J."/>
            <person name="Yang P."/>
            <person name="Peng Q."/>
            <person name="Zhang J."/>
            <person name="Jiang W."/>
            <person name="Zhang Z."/>
            <person name="Lin K."/>
            <person name="Ro D.K."/>
            <person name="Chen X."/>
            <person name="Xiong X."/>
            <person name="Shang Y."/>
            <person name="Huang S."/>
            <person name="Zeng J."/>
        </authorList>
    </citation>
    <scope>NUCLEOTIDE SEQUENCE [LARGE SCALE GENOMIC DNA]</scope>
    <source>
        <strain evidence="9">cv. BLH2017</strain>
        <tissue evidence="8">Root</tissue>
    </source>
</reference>